<gene>
    <name evidence="1" type="ORF">BJX63DRAFT_441025</name>
</gene>
<evidence type="ECO:0000313" key="1">
    <source>
        <dbReference type="EMBL" id="KAL2817179.1"/>
    </source>
</evidence>
<organism evidence="1 2">
    <name type="scientific">Aspergillus granulosus</name>
    <dbReference type="NCBI Taxonomy" id="176169"/>
    <lineage>
        <taxon>Eukaryota</taxon>
        <taxon>Fungi</taxon>
        <taxon>Dikarya</taxon>
        <taxon>Ascomycota</taxon>
        <taxon>Pezizomycotina</taxon>
        <taxon>Eurotiomycetes</taxon>
        <taxon>Eurotiomycetidae</taxon>
        <taxon>Eurotiales</taxon>
        <taxon>Aspergillaceae</taxon>
        <taxon>Aspergillus</taxon>
        <taxon>Aspergillus subgen. Nidulantes</taxon>
    </lineage>
</organism>
<dbReference type="EMBL" id="JBFXLT010000019">
    <property type="protein sequence ID" value="KAL2817179.1"/>
    <property type="molecule type" value="Genomic_DNA"/>
</dbReference>
<accession>A0ABR4HNW7</accession>
<dbReference type="Pfam" id="PF20717">
    <property type="entry name" value="DUF6829"/>
    <property type="match status" value="1"/>
</dbReference>
<keyword evidence="2" id="KW-1185">Reference proteome</keyword>
<name>A0ABR4HNW7_9EURO</name>
<comment type="caution">
    <text evidence="1">The sequence shown here is derived from an EMBL/GenBank/DDBJ whole genome shotgun (WGS) entry which is preliminary data.</text>
</comment>
<protein>
    <submittedName>
        <fullName evidence="1">Uncharacterized protein</fullName>
    </submittedName>
</protein>
<evidence type="ECO:0000313" key="2">
    <source>
        <dbReference type="Proteomes" id="UP001610334"/>
    </source>
</evidence>
<dbReference type="InterPro" id="IPR049232">
    <property type="entry name" value="DUF6829"/>
</dbReference>
<reference evidence="1 2" key="1">
    <citation type="submission" date="2024-07" db="EMBL/GenBank/DDBJ databases">
        <title>Section-level genome sequencing and comparative genomics of Aspergillus sections Usti and Cavernicolus.</title>
        <authorList>
            <consortium name="Lawrence Berkeley National Laboratory"/>
            <person name="Nybo J.L."/>
            <person name="Vesth T.C."/>
            <person name="Theobald S."/>
            <person name="Frisvad J.C."/>
            <person name="Larsen T.O."/>
            <person name="Kjaerboelling I."/>
            <person name="Rothschild-Mancinelli K."/>
            <person name="Lyhne E.K."/>
            <person name="Kogle M.E."/>
            <person name="Barry K."/>
            <person name="Clum A."/>
            <person name="Na H."/>
            <person name="Ledsgaard L."/>
            <person name="Lin J."/>
            <person name="Lipzen A."/>
            <person name="Kuo A."/>
            <person name="Riley R."/>
            <person name="Mondo S."/>
            <person name="Labutti K."/>
            <person name="Haridas S."/>
            <person name="Pangalinan J."/>
            <person name="Salamov A.A."/>
            <person name="Simmons B.A."/>
            <person name="Magnuson J.K."/>
            <person name="Chen J."/>
            <person name="Drula E."/>
            <person name="Henrissat B."/>
            <person name="Wiebenga A."/>
            <person name="Lubbers R.J."/>
            <person name="Gomes A.C."/>
            <person name="Makela M.R."/>
            <person name="Stajich J."/>
            <person name="Grigoriev I.V."/>
            <person name="Mortensen U.H."/>
            <person name="De Vries R.P."/>
            <person name="Baker S.E."/>
            <person name="Andersen M.R."/>
        </authorList>
    </citation>
    <scope>NUCLEOTIDE SEQUENCE [LARGE SCALE GENOMIC DNA]</scope>
    <source>
        <strain evidence="1 2">CBS 588.65</strain>
    </source>
</reference>
<sequence length="478" mass="52758">MDQPQSLRTACAHPDTLFATAPETLIRLLYREFPHDINRLRRAYSLRTTTDHPSTPSPSPSPSHILFNEVHDEVNRTLTSFLALRWIHLDAYEAFVASQPPETRLTRASFAWLRSFYTQTILNTNTNTHVNSNSNSNPDPDPSAALYALITSIITNDLGKDPSLAREYHSATGLPIAHQNHDAILHAACTVDGLLPSLEALPGAYKELVRAGIALGATFNFGQLAQAENAPVALEAVRGLHGWVQSQTQDQVRGQGQGQGTRVLELRFLEQVLDLAGAAGHIDWSCARKLTQPIFESYRDVYDACESVSRGRLGAGGGYDLVLGRRAERLAALGQGMRVLTVERREDRAVLRLLCMGNVNTVERAELFLRAWWALDEAVRTRLVDALNVHGRKGEPAVQMTYMPALLSRIRDERALRYALRFLGRGMVVTDAVDADAVVIERTVLGVLKRYVESGGFDEDPTVLDRVDVPGGVVAQRA</sequence>
<proteinExistence type="predicted"/>
<dbReference type="Proteomes" id="UP001610334">
    <property type="component" value="Unassembled WGS sequence"/>
</dbReference>